<sequence length="683" mass="75609">MRCHRAFWVYASDNGERISKKAATFAQQQAAQEQPGANKTAENWLRSRAGRSLKDAWLKEPPETRQKYYLENPDGGFPLEEYPTGFRDGRTDRSRYPRMICADVERPQVLQNSVHGAQDRAHMPIDLSVSEQLRGFERQRKELLRAAFDAETTALAFATKQKDIHLVISRSAALVECLGGQIAVMVPAQIRASVLSVIAEVAMHVKGAATQMVMYSDDEAKDALLQSQTCVINANASLEKYVCDAAETSQIFASIYEGREHYTAKTTKHLKNLYWMGEERPKEILQETGDRPANITLVNPAAQYQLAMATTASGASVALEAPVRASSPDEVAPAHRRKRLKILPVTPQSSLPSVPNLLSEDARDVSADVSTAAVGGDASSGGNDCGNEPGSDEDLNRSEAIAVDSNSDVEFSSGGESDESSNSDESVFEDANVEKADTSVPHRFFRKRFPKDSAILVWTDLEESGNSRTVHVFPSDLNSLEADASLTQTALDFFIYRDLPRENGVVCPCGSGLYVLMERARRTRKAVTQQRLFGDLVALFNWSYQYLLLPVSGGNHWSFLVIENFMHAGPTKVYHVNSMRKAHSSAYAFDILNWFLAKVHEAKSDASTTFEWSTFVHDTKPQQSNCAECGLYVLHYMDAISKWIVAEKPSSIEDSIAGLTTGKFNATKASIYRTQLYRALMPK</sequence>
<comment type="similarity">
    <text evidence="1">Belongs to the peptidase C48 family.</text>
</comment>
<dbReference type="Proteomes" id="UP000018721">
    <property type="component" value="Unassembled WGS sequence"/>
</dbReference>
<feature type="region of interest" description="Disordered" evidence="5">
    <location>
        <begin position="368"/>
        <end position="428"/>
    </location>
</feature>
<keyword evidence="2" id="KW-0645">Protease</keyword>
<dbReference type="OrthoDB" id="126187at2759"/>
<keyword evidence="8" id="KW-1185">Reference proteome</keyword>
<evidence type="ECO:0000256" key="3">
    <source>
        <dbReference type="ARBA" id="ARBA00022801"/>
    </source>
</evidence>
<dbReference type="PANTHER" id="PTHR46468">
    <property type="entry name" value="SENTRIN-SPECIFIC PROTEASE 8"/>
    <property type="match status" value="1"/>
</dbReference>
<dbReference type="GO" id="GO:0006508">
    <property type="term" value="P:proteolysis"/>
    <property type="evidence" value="ECO:0007669"/>
    <property type="project" value="UniProtKB-KW"/>
</dbReference>
<protein>
    <recommendedName>
        <fullName evidence="6">Ubiquitin-like protease family profile domain-containing protein</fullName>
    </recommendedName>
</protein>
<evidence type="ECO:0000256" key="2">
    <source>
        <dbReference type="ARBA" id="ARBA00022670"/>
    </source>
</evidence>
<evidence type="ECO:0000256" key="1">
    <source>
        <dbReference type="ARBA" id="ARBA00005234"/>
    </source>
</evidence>
<reference evidence="7 8" key="1">
    <citation type="submission" date="2013-11" db="EMBL/GenBank/DDBJ databases">
        <title>The Genome Sequence of Phytophthora parasitica P1569.</title>
        <authorList>
            <consortium name="The Broad Institute Genomics Platform"/>
            <person name="Russ C."/>
            <person name="Tyler B."/>
            <person name="Panabieres F."/>
            <person name="Shan W."/>
            <person name="Tripathy S."/>
            <person name="Grunwald N."/>
            <person name="Machado M."/>
            <person name="Johnson C.S."/>
            <person name="Arredondo F."/>
            <person name="Hong C."/>
            <person name="Coffey M."/>
            <person name="Young S.K."/>
            <person name="Zeng Q."/>
            <person name="Gargeya S."/>
            <person name="Fitzgerald M."/>
            <person name="Abouelleil A."/>
            <person name="Alvarado L."/>
            <person name="Chapman S.B."/>
            <person name="Gainer-Dewar J."/>
            <person name="Goldberg J."/>
            <person name="Griggs A."/>
            <person name="Gujja S."/>
            <person name="Hansen M."/>
            <person name="Howarth C."/>
            <person name="Imamovic A."/>
            <person name="Ireland A."/>
            <person name="Larimer J."/>
            <person name="McCowan C."/>
            <person name="Murphy C."/>
            <person name="Pearson M."/>
            <person name="Poon T.W."/>
            <person name="Priest M."/>
            <person name="Roberts A."/>
            <person name="Saif S."/>
            <person name="Shea T."/>
            <person name="Sykes S."/>
            <person name="Wortman J."/>
            <person name="Nusbaum C."/>
            <person name="Birren B."/>
        </authorList>
    </citation>
    <scope>NUCLEOTIDE SEQUENCE [LARGE SCALE GENOMIC DNA]</scope>
    <source>
        <strain evidence="7 8">P1569</strain>
    </source>
</reference>
<dbReference type="InterPro" id="IPR038765">
    <property type="entry name" value="Papain-like_cys_pep_sf"/>
</dbReference>
<keyword evidence="4" id="KW-0788">Thiol protease</keyword>
<feature type="domain" description="Ubiquitin-like protease family profile" evidence="6">
    <location>
        <begin position="470"/>
        <end position="640"/>
    </location>
</feature>
<accession>V9FXR5</accession>
<dbReference type="HOGENOM" id="CLU_403087_0_0_1"/>
<gene>
    <name evidence="7" type="ORF">F443_01772</name>
</gene>
<evidence type="ECO:0000256" key="4">
    <source>
        <dbReference type="ARBA" id="ARBA00022807"/>
    </source>
</evidence>
<dbReference type="EMBL" id="ANIZ01000296">
    <property type="protein sequence ID" value="ETI55558.1"/>
    <property type="molecule type" value="Genomic_DNA"/>
</dbReference>
<dbReference type="PROSITE" id="PS50600">
    <property type="entry name" value="ULP_PROTEASE"/>
    <property type="match status" value="1"/>
</dbReference>
<dbReference type="Gene3D" id="3.40.395.10">
    <property type="entry name" value="Adenoviral Proteinase, Chain A"/>
    <property type="match status" value="1"/>
</dbReference>
<dbReference type="SUPFAM" id="SSF54001">
    <property type="entry name" value="Cysteine proteinases"/>
    <property type="match status" value="1"/>
</dbReference>
<dbReference type="InterPro" id="IPR044613">
    <property type="entry name" value="Nep1/2-like"/>
</dbReference>
<dbReference type="GO" id="GO:0019784">
    <property type="term" value="F:deNEDDylase activity"/>
    <property type="evidence" value="ECO:0007669"/>
    <property type="project" value="InterPro"/>
</dbReference>
<dbReference type="GO" id="GO:0008234">
    <property type="term" value="F:cysteine-type peptidase activity"/>
    <property type="evidence" value="ECO:0007669"/>
    <property type="project" value="UniProtKB-KW"/>
</dbReference>
<evidence type="ECO:0000256" key="5">
    <source>
        <dbReference type="SAM" id="MobiDB-lite"/>
    </source>
</evidence>
<feature type="compositionally biased region" description="Acidic residues" evidence="5">
    <location>
        <begin position="416"/>
        <end position="428"/>
    </location>
</feature>
<dbReference type="InterPro" id="IPR003653">
    <property type="entry name" value="Peptidase_C48_C"/>
</dbReference>
<dbReference type="GO" id="GO:0000338">
    <property type="term" value="P:protein deneddylation"/>
    <property type="evidence" value="ECO:0007669"/>
    <property type="project" value="TreeGrafter"/>
</dbReference>
<dbReference type="PANTHER" id="PTHR46468:SF1">
    <property type="entry name" value="SENTRIN-SPECIFIC PROTEASE 8"/>
    <property type="match status" value="1"/>
</dbReference>
<evidence type="ECO:0000313" key="8">
    <source>
        <dbReference type="Proteomes" id="UP000018721"/>
    </source>
</evidence>
<proteinExistence type="inferred from homology"/>
<evidence type="ECO:0000313" key="7">
    <source>
        <dbReference type="EMBL" id="ETI55558.1"/>
    </source>
</evidence>
<organism evidence="7 8">
    <name type="scientific">Phytophthora nicotianae P1569</name>
    <dbReference type="NCBI Taxonomy" id="1317065"/>
    <lineage>
        <taxon>Eukaryota</taxon>
        <taxon>Sar</taxon>
        <taxon>Stramenopiles</taxon>
        <taxon>Oomycota</taxon>
        <taxon>Peronosporomycetes</taxon>
        <taxon>Peronosporales</taxon>
        <taxon>Peronosporaceae</taxon>
        <taxon>Phytophthora</taxon>
    </lineage>
</organism>
<keyword evidence="3" id="KW-0378">Hydrolase</keyword>
<name>V9FXR5_PHYNI</name>
<dbReference type="Pfam" id="PF02902">
    <property type="entry name" value="Peptidase_C48"/>
    <property type="match status" value="1"/>
</dbReference>
<comment type="caution">
    <text evidence="7">The sequence shown here is derived from an EMBL/GenBank/DDBJ whole genome shotgun (WGS) entry which is preliminary data.</text>
</comment>
<dbReference type="AlphaFoldDB" id="V9FXR5"/>
<dbReference type="eggNOG" id="ENOG502RGIY">
    <property type="taxonomic scope" value="Eukaryota"/>
</dbReference>
<evidence type="ECO:0000259" key="6">
    <source>
        <dbReference type="PROSITE" id="PS50600"/>
    </source>
</evidence>